<protein>
    <submittedName>
        <fullName evidence="2">ABC-three component system protein</fullName>
    </submittedName>
</protein>
<reference evidence="2" key="1">
    <citation type="journal article" date="2014" name="Genome Announc.">
        <title>Draft Genome Sequences of a Phylogenetically Diverse Suite of Pseudomonas syringae Strains from Multiple Source Populations.</title>
        <authorList>
            <person name="Baltrus D.A."/>
            <person name="Yourstone S."/>
            <person name="Lind A."/>
            <person name="Guilbaud C."/>
            <person name="Sands D.C."/>
            <person name="Jones C.D."/>
            <person name="Morris C.E."/>
            <person name="Dangl J.L."/>
        </authorList>
    </citation>
    <scope>NUCLEOTIDE SEQUENCE</scope>
    <source>
        <strain evidence="2">CC1417</strain>
    </source>
</reference>
<name>A0AAU8LLG4_PSESX</name>
<dbReference type="InterPro" id="IPR046920">
    <property type="entry name" value="ABC-3C_CTD1"/>
</dbReference>
<reference evidence="2" key="2">
    <citation type="submission" date="2024-07" db="EMBL/GenBank/DDBJ databases">
        <title>A complete genome sequence for Pseudomonas syringae CC1417.</title>
        <authorList>
            <person name="Baltrus D.A."/>
        </authorList>
    </citation>
    <scope>NUCLEOTIDE SEQUENCE</scope>
    <source>
        <strain evidence="2">CC1417</strain>
    </source>
</reference>
<dbReference type="RefSeq" id="WP_152534847.1">
    <property type="nucleotide sequence ID" value="NZ_CP159362.1"/>
</dbReference>
<dbReference type="EMBL" id="CP159362">
    <property type="protein sequence ID" value="XCN69415.1"/>
    <property type="molecule type" value="Genomic_DNA"/>
</dbReference>
<evidence type="ECO:0000259" key="1">
    <source>
        <dbReference type="Pfam" id="PF20276"/>
    </source>
</evidence>
<gene>
    <name evidence="2" type="ORF">N011_09075</name>
</gene>
<organism evidence="2">
    <name type="scientific">Pseudomonas syringae CC1417</name>
    <dbReference type="NCBI Taxonomy" id="1357272"/>
    <lineage>
        <taxon>Bacteria</taxon>
        <taxon>Pseudomonadati</taxon>
        <taxon>Pseudomonadota</taxon>
        <taxon>Gammaproteobacteria</taxon>
        <taxon>Pseudomonadales</taxon>
        <taxon>Pseudomonadaceae</taxon>
        <taxon>Pseudomonas</taxon>
        <taxon>Pseudomonas syringae</taxon>
    </lineage>
</organism>
<dbReference type="AlphaFoldDB" id="A0AAU8LLG4"/>
<evidence type="ECO:0000313" key="2">
    <source>
        <dbReference type="EMBL" id="XCN69415.1"/>
    </source>
</evidence>
<accession>A0AAU8LLG4</accession>
<proteinExistence type="predicted"/>
<feature type="domain" description="ABC-three component systems C-terminal" evidence="1">
    <location>
        <begin position="123"/>
        <end position="381"/>
    </location>
</feature>
<dbReference type="Pfam" id="PF20276">
    <property type="entry name" value="CTD1"/>
    <property type="match status" value="1"/>
</dbReference>
<sequence>MAKNSVEASLPHTAVATWGGYIYQGKIALYHCLSLMLENAVDSKEFALQLDSIDDFAILLDGVCQSMHQVKAYKSDDFSAYSEAITEQVEKSKAYPGCKVLFHVSKDIILPADFSSVYSPAVFYSYKKIAQAESYCALSEVDSLLEKLICEFYSKYEPGSKHKTVSDYLQWSRNLLEDIIVSKIISMHAEIQLTKGAVQRQIANREKISFLDFFDILSVELTSAILCESYFFSVIIKDIGSYYSDFCDENDLVREDLDKLGRCVAKINKFDVEKLKVFMRSILPSKKGRFNSLAEYKDESVNSDDLQYGLFRVFDDLIEPDFNDGTRNAGFFWEFSGCSYYPTAIHQGKKSVGAICKKIVDNALKHDVEFLYESGTLITTDIDAVSIFSVANVGPRGGALHDHTKFNKFKDVALVSIANLPSGIKK</sequence>